<sequence length="73" mass="8739">MLNCSEDDHETFNIDYTWNLTWNYERDFLEENRFKSLSQFRAPMLFGKLVPSLSKDAMCSNQMVSYIRMKLGM</sequence>
<dbReference type="EMBL" id="CAJNOJ010000429">
    <property type="protein sequence ID" value="CAF1445446.1"/>
    <property type="molecule type" value="Genomic_DNA"/>
</dbReference>
<name>A0A815P848_ADIRI</name>
<proteinExistence type="predicted"/>
<dbReference type="Proteomes" id="UP000663852">
    <property type="component" value="Unassembled WGS sequence"/>
</dbReference>
<comment type="caution">
    <text evidence="1">The sequence shown here is derived from an EMBL/GenBank/DDBJ whole genome shotgun (WGS) entry which is preliminary data.</text>
</comment>
<protein>
    <submittedName>
        <fullName evidence="1">Uncharacterized protein</fullName>
    </submittedName>
</protein>
<organism evidence="1 2">
    <name type="scientific">Adineta ricciae</name>
    <name type="common">Rotifer</name>
    <dbReference type="NCBI Taxonomy" id="249248"/>
    <lineage>
        <taxon>Eukaryota</taxon>
        <taxon>Metazoa</taxon>
        <taxon>Spiralia</taxon>
        <taxon>Gnathifera</taxon>
        <taxon>Rotifera</taxon>
        <taxon>Eurotatoria</taxon>
        <taxon>Bdelloidea</taxon>
        <taxon>Adinetida</taxon>
        <taxon>Adinetidae</taxon>
        <taxon>Adineta</taxon>
    </lineage>
</organism>
<gene>
    <name evidence="1" type="ORF">EDS130_LOCUS39173</name>
</gene>
<reference evidence="1" key="1">
    <citation type="submission" date="2021-02" db="EMBL/GenBank/DDBJ databases">
        <authorList>
            <person name="Nowell W R."/>
        </authorList>
    </citation>
    <scope>NUCLEOTIDE SEQUENCE</scope>
</reference>
<dbReference type="AlphaFoldDB" id="A0A815P848"/>
<evidence type="ECO:0000313" key="1">
    <source>
        <dbReference type="EMBL" id="CAF1445446.1"/>
    </source>
</evidence>
<evidence type="ECO:0000313" key="2">
    <source>
        <dbReference type="Proteomes" id="UP000663852"/>
    </source>
</evidence>
<accession>A0A815P848</accession>